<dbReference type="Proteomes" id="UP000807115">
    <property type="component" value="Chromosome 4"/>
</dbReference>
<gene>
    <name evidence="1" type="ORF">BDA96_04G199900</name>
</gene>
<sequence>MAEEDFFVLCMRQGRREEVGHAWFAEDWDVRRRAAGSRRSTSDAWTTSDGKASRGRRIGRCWWLHCCTHGKMSGGKVSMGSRRRGWLWC</sequence>
<comment type="caution">
    <text evidence="1">The sequence shown here is derived from an EMBL/GenBank/DDBJ whole genome shotgun (WGS) entry which is preliminary data.</text>
</comment>
<dbReference type="EMBL" id="CM027683">
    <property type="protein sequence ID" value="KAG0533518.1"/>
    <property type="molecule type" value="Genomic_DNA"/>
</dbReference>
<protein>
    <submittedName>
        <fullName evidence="1">Uncharacterized protein</fullName>
    </submittedName>
</protein>
<proteinExistence type="predicted"/>
<dbReference type="AlphaFoldDB" id="A0A921UIL4"/>
<accession>A0A921UIL4</accession>
<organism evidence="1 2">
    <name type="scientific">Sorghum bicolor</name>
    <name type="common">Sorghum</name>
    <name type="synonym">Sorghum vulgare</name>
    <dbReference type="NCBI Taxonomy" id="4558"/>
    <lineage>
        <taxon>Eukaryota</taxon>
        <taxon>Viridiplantae</taxon>
        <taxon>Streptophyta</taxon>
        <taxon>Embryophyta</taxon>
        <taxon>Tracheophyta</taxon>
        <taxon>Spermatophyta</taxon>
        <taxon>Magnoliopsida</taxon>
        <taxon>Liliopsida</taxon>
        <taxon>Poales</taxon>
        <taxon>Poaceae</taxon>
        <taxon>PACMAD clade</taxon>
        <taxon>Panicoideae</taxon>
        <taxon>Andropogonodae</taxon>
        <taxon>Andropogoneae</taxon>
        <taxon>Sorghinae</taxon>
        <taxon>Sorghum</taxon>
    </lineage>
</organism>
<evidence type="ECO:0000313" key="1">
    <source>
        <dbReference type="EMBL" id="KAG0533518.1"/>
    </source>
</evidence>
<reference evidence="1" key="2">
    <citation type="submission" date="2020-10" db="EMBL/GenBank/DDBJ databases">
        <authorList>
            <person name="Cooper E.A."/>
            <person name="Brenton Z.W."/>
            <person name="Flinn B.S."/>
            <person name="Jenkins J."/>
            <person name="Shu S."/>
            <person name="Flowers D."/>
            <person name="Luo F."/>
            <person name="Wang Y."/>
            <person name="Xia P."/>
            <person name="Barry K."/>
            <person name="Daum C."/>
            <person name="Lipzen A."/>
            <person name="Yoshinaga Y."/>
            <person name="Schmutz J."/>
            <person name="Saski C."/>
            <person name="Vermerris W."/>
            <person name="Kresovich S."/>
        </authorList>
    </citation>
    <scope>NUCLEOTIDE SEQUENCE</scope>
</reference>
<name>A0A921UIL4_SORBI</name>
<reference evidence="1" key="1">
    <citation type="journal article" date="2019" name="BMC Genomics">
        <title>A new reference genome for Sorghum bicolor reveals high levels of sequence similarity between sweet and grain genotypes: implications for the genetics of sugar metabolism.</title>
        <authorList>
            <person name="Cooper E.A."/>
            <person name="Brenton Z.W."/>
            <person name="Flinn B.S."/>
            <person name="Jenkins J."/>
            <person name="Shu S."/>
            <person name="Flowers D."/>
            <person name="Luo F."/>
            <person name="Wang Y."/>
            <person name="Xia P."/>
            <person name="Barry K."/>
            <person name="Daum C."/>
            <person name="Lipzen A."/>
            <person name="Yoshinaga Y."/>
            <person name="Schmutz J."/>
            <person name="Saski C."/>
            <person name="Vermerris W."/>
            <person name="Kresovich S."/>
        </authorList>
    </citation>
    <scope>NUCLEOTIDE SEQUENCE</scope>
</reference>
<evidence type="ECO:0000313" key="2">
    <source>
        <dbReference type="Proteomes" id="UP000807115"/>
    </source>
</evidence>